<evidence type="ECO:0000313" key="3">
    <source>
        <dbReference type="EMBL" id="CAH1392611.1"/>
    </source>
</evidence>
<feature type="chain" id="PRO_5040236628" description="Neuropeptide" evidence="2">
    <location>
        <begin position="19"/>
        <end position="125"/>
    </location>
</feature>
<evidence type="ECO:0000256" key="1">
    <source>
        <dbReference type="SAM" id="MobiDB-lite"/>
    </source>
</evidence>
<accession>A0A9P0H2D9</accession>
<dbReference type="Proteomes" id="UP001152798">
    <property type="component" value="Chromosome 2"/>
</dbReference>
<sequence>MVTGTIALALVIVGFVSCGSKQTAYDNSLKSDLPDSLPRPPDELTSSPQVELRNAVNSSSTTLPQQKMSNNSLTSSELELNLRYPYGDEDWNSLIHISTLTLAPPQASHFITIHRTNLNPSILTP</sequence>
<gene>
    <name evidence="3" type="ORF">NEZAVI_LOCUS3404</name>
</gene>
<dbReference type="EMBL" id="OV725078">
    <property type="protein sequence ID" value="CAH1392611.1"/>
    <property type="molecule type" value="Genomic_DNA"/>
</dbReference>
<feature type="compositionally biased region" description="Polar residues" evidence="1">
    <location>
        <begin position="45"/>
        <end position="68"/>
    </location>
</feature>
<feature type="compositionally biased region" description="Low complexity" evidence="1">
    <location>
        <begin position="27"/>
        <end position="36"/>
    </location>
</feature>
<proteinExistence type="predicted"/>
<feature type="region of interest" description="Disordered" evidence="1">
    <location>
        <begin position="27"/>
        <end position="74"/>
    </location>
</feature>
<keyword evidence="2" id="KW-0732">Signal</keyword>
<feature type="signal peptide" evidence="2">
    <location>
        <begin position="1"/>
        <end position="18"/>
    </location>
</feature>
<protein>
    <recommendedName>
        <fullName evidence="5">Neuropeptide</fullName>
    </recommendedName>
</protein>
<keyword evidence="4" id="KW-1185">Reference proteome</keyword>
<dbReference type="AlphaFoldDB" id="A0A9P0H2D9"/>
<evidence type="ECO:0000313" key="4">
    <source>
        <dbReference type="Proteomes" id="UP001152798"/>
    </source>
</evidence>
<reference evidence="3" key="1">
    <citation type="submission" date="2022-01" db="EMBL/GenBank/DDBJ databases">
        <authorList>
            <person name="King R."/>
        </authorList>
    </citation>
    <scope>NUCLEOTIDE SEQUENCE</scope>
</reference>
<evidence type="ECO:0008006" key="5">
    <source>
        <dbReference type="Google" id="ProtNLM"/>
    </source>
</evidence>
<name>A0A9P0H2D9_NEZVI</name>
<organism evidence="3 4">
    <name type="scientific">Nezara viridula</name>
    <name type="common">Southern green stink bug</name>
    <name type="synonym">Cimex viridulus</name>
    <dbReference type="NCBI Taxonomy" id="85310"/>
    <lineage>
        <taxon>Eukaryota</taxon>
        <taxon>Metazoa</taxon>
        <taxon>Ecdysozoa</taxon>
        <taxon>Arthropoda</taxon>
        <taxon>Hexapoda</taxon>
        <taxon>Insecta</taxon>
        <taxon>Pterygota</taxon>
        <taxon>Neoptera</taxon>
        <taxon>Paraneoptera</taxon>
        <taxon>Hemiptera</taxon>
        <taxon>Heteroptera</taxon>
        <taxon>Panheteroptera</taxon>
        <taxon>Pentatomomorpha</taxon>
        <taxon>Pentatomoidea</taxon>
        <taxon>Pentatomidae</taxon>
        <taxon>Pentatominae</taxon>
        <taxon>Nezara</taxon>
    </lineage>
</organism>
<evidence type="ECO:0000256" key="2">
    <source>
        <dbReference type="SAM" id="SignalP"/>
    </source>
</evidence>
<dbReference type="OrthoDB" id="430044at2759"/>